<accession>A0A0G4FLG1</accession>
<feature type="domain" description="Rab-GAP TBC" evidence="2">
    <location>
        <begin position="199"/>
        <end position="392"/>
    </location>
</feature>
<feature type="region of interest" description="Disordered" evidence="1">
    <location>
        <begin position="462"/>
        <end position="516"/>
    </location>
</feature>
<feature type="compositionally biased region" description="Gly residues" evidence="1">
    <location>
        <begin position="947"/>
        <end position="956"/>
    </location>
</feature>
<dbReference type="SMART" id="SM00164">
    <property type="entry name" value="TBC"/>
    <property type="match status" value="1"/>
</dbReference>
<proteinExistence type="predicted"/>
<dbReference type="InterPro" id="IPR035969">
    <property type="entry name" value="Rab-GAP_TBC_sf"/>
</dbReference>
<dbReference type="EMBL" id="CDMZ01000437">
    <property type="protein sequence ID" value="CEM14234.1"/>
    <property type="molecule type" value="Genomic_DNA"/>
</dbReference>
<organism evidence="3">
    <name type="scientific">Chromera velia CCMP2878</name>
    <dbReference type="NCBI Taxonomy" id="1169474"/>
    <lineage>
        <taxon>Eukaryota</taxon>
        <taxon>Sar</taxon>
        <taxon>Alveolata</taxon>
        <taxon>Colpodellida</taxon>
        <taxon>Chromeraceae</taxon>
        <taxon>Chromera</taxon>
    </lineage>
</organism>
<evidence type="ECO:0000259" key="2">
    <source>
        <dbReference type="PROSITE" id="PS50086"/>
    </source>
</evidence>
<dbReference type="FunFam" id="1.10.8.270:FF:000026">
    <property type="entry name" value="TBC (Tre-2/Bub2/Cdc16) domain family"/>
    <property type="match status" value="1"/>
</dbReference>
<feature type="region of interest" description="Disordered" evidence="1">
    <location>
        <begin position="765"/>
        <end position="820"/>
    </location>
</feature>
<feature type="region of interest" description="Disordered" evidence="1">
    <location>
        <begin position="1"/>
        <end position="140"/>
    </location>
</feature>
<protein>
    <recommendedName>
        <fullName evidence="2">Rab-GAP TBC domain-containing protein</fullName>
    </recommendedName>
</protein>
<feature type="compositionally biased region" description="Low complexity" evidence="1">
    <location>
        <begin position="988"/>
        <end position="999"/>
    </location>
</feature>
<dbReference type="Pfam" id="PF00566">
    <property type="entry name" value="RabGAP-TBC"/>
    <property type="match status" value="1"/>
</dbReference>
<feature type="region of interest" description="Disordered" evidence="1">
    <location>
        <begin position="1092"/>
        <end position="1120"/>
    </location>
</feature>
<feature type="region of interest" description="Disordered" evidence="1">
    <location>
        <begin position="941"/>
        <end position="1015"/>
    </location>
</feature>
<evidence type="ECO:0000313" key="3">
    <source>
        <dbReference type="EMBL" id="CEM14234.1"/>
    </source>
</evidence>
<dbReference type="GO" id="GO:0005096">
    <property type="term" value="F:GTPase activator activity"/>
    <property type="evidence" value="ECO:0007669"/>
    <property type="project" value="TreeGrafter"/>
</dbReference>
<feature type="compositionally biased region" description="Low complexity" evidence="1">
    <location>
        <begin position="549"/>
        <end position="565"/>
    </location>
</feature>
<sequence length="1120" mass="118790">MSWAGRACGAKQLMVDSEDEEEGKQQQQQQQAGPSPHENGRGPTQANGSAAASNSRGGGYRMLRGPAPAASSSASNGRSKRENGDGTVGTGGHYGRSSGEEVPPGGGRSGDGGDDSSSDAGSRHHSGCSSEGGADSDEDCEKYDRYGFMKEATMRESVEEYAKLFQPKLERRKARWERFVQTDSTFKNRRRLKRLCRKGIPDHLRSRVWSHCLQSDKAMLANPGHFRRNVAQPIPEPVAKQIDADLRRTFPSNRLFKEDAGIERLRKVLHAMAVERPEIGYCQALNFIAGIFLLFMNEELAFWSLVQFLAADDKELGLQIEDYYKENMTGVQVDSRVLQGLVAKKLPRLSRALEQQGVDISLIANPWFLTCFTVSLPISTTLRVWDALVFERDKVLFRVALAILRLLADRIEECSSADEVLPQMSSWVTGLVQHNVVMKTAFYGFGTFSRKTINQGREVARKQVEQGMREKELQRKRREIEAAERMRRQQEEKERQRREREIENGSPPPGQTADEKADWFTHDITTLPATSPAAYEGRQSAGGSHRELPGAAAAPAGASRSLAPPISRPSGPPHASSAPPPTHGWTAAAGPQRGAVPVPVPLPAVGRGGSEAGFSGSLHGGRSSQPSQWAGHVSRGWEGTCTLQAPGVGVGVGGGAAAGGGRKGIPVVDMSCELESAGDLIGEREGVAEFDWESRGGDTIEHGAGLASASASSSKQPPLPPGRVPMAGGRRHDKVPLLEDHDRSHAAVPPSGVVNLVCSQSSFASGGEGFGSSKGGREWTGSAVSRDPTAGCAGGGGTKTSAAELADDEGEPPPSASCEYGRGMTPPCDGTFPRMPFSFMKLENGAKAKGKGESQGRREEGEKEREKAFEALDEWQGADLGEDGEMKLDVVRCPRAPWCLREDSGHGSFRASVSRPSAVVPPFSFSSTAAGSSSAAAATAGSACAPRGGGLRGGDPNGLSAPSGVEGGRAWPHPLASEADGEVPPQPSSASSCPQGSPPFAAERGGQSLLSAPSRRGGTVDFVDVCSPSPAPSCSSFSLLAVFSASELVQLGRSIGLGGAIEGGEEEGDGQQQGENPGLRVCANAEMMNRNENSGAGVGMWRGKPGREDEVMRCIDRKPS</sequence>
<dbReference type="Gene3D" id="1.10.472.80">
    <property type="entry name" value="Ypt/Rab-GAP domain of gyp1p, domain 3"/>
    <property type="match status" value="1"/>
</dbReference>
<gene>
    <name evidence="3" type="ORF">Cvel_17475</name>
</gene>
<dbReference type="Gene3D" id="1.10.8.270">
    <property type="entry name" value="putative rabgap domain of human tbc1 domain family member 14 like domains"/>
    <property type="match status" value="1"/>
</dbReference>
<dbReference type="InterPro" id="IPR000195">
    <property type="entry name" value="Rab-GAP-TBC_dom"/>
</dbReference>
<feature type="region of interest" description="Disordered" evidence="1">
    <location>
        <begin position="698"/>
        <end position="728"/>
    </location>
</feature>
<feature type="compositionally biased region" description="Low complexity" evidence="1">
    <location>
        <begin position="46"/>
        <end position="55"/>
    </location>
</feature>
<dbReference type="GO" id="GO:0031267">
    <property type="term" value="F:small GTPase binding"/>
    <property type="evidence" value="ECO:0007669"/>
    <property type="project" value="TreeGrafter"/>
</dbReference>
<reference evidence="3" key="1">
    <citation type="submission" date="2014-11" db="EMBL/GenBank/DDBJ databases">
        <authorList>
            <person name="Otto D Thomas"/>
            <person name="Naeem Raeece"/>
        </authorList>
    </citation>
    <scope>NUCLEOTIDE SEQUENCE</scope>
</reference>
<dbReference type="VEuPathDB" id="CryptoDB:Cvel_17475"/>
<feature type="region of interest" description="Disordered" evidence="1">
    <location>
        <begin position="844"/>
        <end position="866"/>
    </location>
</feature>
<feature type="compositionally biased region" description="Basic and acidic residues" evidence="1">
    <location>
        <begin position="1105"/>
        <end position="1120"/>
    </location>
</feature>
<name>A0A0G4FLG1_9ALVE</name>
<feature type="compositionally biased region" description="Low complexity" evidence="1">
    <location>
        <begin position="66"/>
        <end position="75"/>
    </location>
</feature>
<dbReference type="InterPro" id="IPR050302">
    <property type="entry name" value="Rab_GAP_TBC_domain"/>
</dbReference>
<feature type="compositionally biased region" description="Pro residues" evidence="1">
    <location>
        <begin position="566"/>
        <end position="582"/>
    </location>
</feature>
<feature type="region of interest" description="Disordered" evidence="1">
    <location>
        <begin position="529"/>
        <end position="633"/>
    </location>
</feature>
<dbReference type="Gene3D" id="1.10.10.750">
    <property type="entry name" value="Ypt/Rab-GAP domain of gyp1p, domain 1"/>
    <property type="match status" value="1"/>
</dbReference>
<dbReference type="PANTHER" id="PTHR47219">
    <property type="entry name" value="RAB GTPASE-ACTIVATING PROTEIN 1-LIKE"/>
    <property type="match status" value="1"/>
</dbReference>
<evidence type="ECO:0000256" key="1">
    <source>
        <dbReference type="SAM" id="MobiDB-lite"/>
    </source>
</evidence>
<dbReference type="PANTHER" id="PTHR47219:SF20">
    <property type="entry name" value="TBC1 DOMAIN FAMILY MEMBER 2B"/>
    <property type="match status" value="1"/>
</dbReference>
<dbReference type="PROSITE" id="PS50086">
    <property type="entry name" value="TBC_RABGAP"/>
    <property type="match status" value="1"/>
</dbReference>
<dbReference type="SUPFAM" id="SSF47923">
    <property type="entry name" value="Ypt/Rab-GAP domain of gyp1p"/>
    <property type="match status" value="2"/>
</dbReference>
<dbReference type="AlphaFoldDB" id="A0A0G4FLG1"/>
<feature type="compositionally biased region" description="Basic and acidic residues" evidence="1">
    <location>
        <begin position="462"/>
        <end position="503"/>
    </location>
</feature>